<proteinExistence type="predicted"/>
<dbReference type="Proteomes" id="UP000195893">
    <property type="component" value="Unassembled WGS sequence"/>
</dbReference>
<evidence type="ECO:0000256" key="1">
    <source>
        <dbReference type="SAM" id="Phobius"/>
    </source>
</evidence>
<organism evidence="2 3">
    <name type="scientific">Campylobacter concisus</name>
    <dbReference type="NCBI Taxonomy" id="199"/>
    <lineage>
        <taxon>Bacteria</taxon>
        <taxon>Pseudomonadati</taxon>
        <taxon>Campylobacterota</taxon>
        <taxon>Epsilonproteobacteria</taxon>
        <taxon>Campylobacterales</taxon>
        <taxon>Campylobacteraceae</taxon>
        <taxon>Campylobacter</taxon>
    </lineage>
</organism>
<comment type="caution">
    <text evidence="2">The sequence shown here is derived from an EMBL/GenBank/DDBJ whole genome shotgun (WGS) entry which is preliminary data.</text>
</comment>
<dbReference type="EMBL" id="NDYQ01000003">
    <property type="protein sequence ID" value="OUT18593.1"/>
    <property type="molecule type" value="Genomic_DNA"/>
</dbReference>
<keyword evidence="1" id="KW-0812">Transmembrane</keyword>
<dbReference type="AlphaFoldDB" id="A0A1Y5NGR5"/>
<reference evidence="2 3" key="1">
    <citation type="submission" date="2017-04" db="EMBL/GenBank/DDBJ databases">
        <title>Complete genome of Campylobacter concisus ATCC 33237T and draft genomes for an additional eight well characterized C. concisus strains.</title>
        <authorList>
            <person name="Cornelius A.J."/>
            <person name="Miller W.G."/>
            <person name="Lastovica A.J."/>
            <person name="On S.L."/>
            <person name="French N.P."/>
            <person name="Vandenberg O."/>
            <person name="Biggs P.J."/>
        </authorList>
    </citation>
    <scope>NUCLEOTIDE SEQUENCE [LARGE SCALE GENOMIC DNA]</scope>
    <source>
        <strain evidence="2 3">Lasto127.99</strain>
    </source>
</reference>
<feature type="transmembrane region" description="Helical" evidence="1">
    <location>
        <begin position="39"/>
        <end position="58"/>
    </location>
</feature>
<gene>
    <name evidence="2" type="ORF">B9N60_02780</name>
</gene>
<accession>A0A1Y5NGR5</accession>
<protein>
    <submittedName>
        <fullName evidence="2">Uncharacterized protein</fullName>
    </submittedName>
</protein>
<keyword evidence="1" id="KW-0472">Membrane</keyword>
<evidence type="ECO:0000313" key="3">
    <source>
        <dbReference type="Proteomes" id="UP000195893"/>
    </source>
</evidence>
<evidence type="ECO:0000313" key="2">
    <source>
        <dbReference type="EMBL" id="OUT18593.1"/>
    </source>
</evidence>
<sequence length="59" mass="6745">MTNVVLYNDKIAHLILSYSLGTEAYNAIFSIMDAFEKSLLILMILIEYIFQFVISILAI</sequence>
<keyword evidence="1" id="KW-1133">Transmembrane helix</keyword>
<name>A0A1Y5NGR5_9BACT</name>